<dbReference type="RefSeq" id="WP_020988397.1">
    <property type="nucleotide sequence ID" value="NZ_AHMM02000015.1"/>
</dbReference>
<name>V6HCP8_9LEPT</name>
<evidence type="ECO:0000313" key="1">
    <source>
        <dbReference type="EMBL" id="EQA37721.1"/>
    </source>
</evidence>
<dbReference type="STRING" id="1049790.LEP1GSC047_4282"/>
<organism evidence="1 2">
    <name type="scientific">Leptospira inadai serovar Lyme str. 10</name>
    <dbReference type="NCBI Taxonomy" id="1049790"/>
    <lineage>
        <taxon>Bacteria</taxon>
        <taxon>Pseudomonadati</taxon>
        <taxon>Spirochaetota</taxon>
        <taxon>Spirochaetia</taxon>
        <taxon>Leptospirales</taxon>
        <taxon>Leptospiraceae</taxon>
        <taxon>Leptospira</taxon>
    </lineage>
</organism>
<evidence type="ECO:0000313" key="2">
    <source>
        <dbReference type="Proteomes" id="UP000018719"/>
    </source>
</evidence>
<dbReference type="Proteomes" id="UP000018719">
    <property type="component" value="Unassembled WGS sequence"/>
</dbReference>
<sequence length="44" mass="5141">MIREKIEQSSVSSRYRFLAISHPDIRELMLAWKSAKIILSVYSS</sequence>
<dbReference type="AlphaFoldDB" id="V6HCP8"/>
<gene>
    <name evidence="1" type="ORF">LEP1GSC047_4282</name>
</gene>
<protein>
    <submittedName>
        <fullName evidence="1">Uncharacterized protein</fullName>
    </submittedName>
</protein>
<dbReference type="EMBL" id="AHMM02000015">
    <property type="protein sequence ID" value="EQA37721.1"/>
    <property type="molecule type" value="Genomic_DNA"/>
</dbReference>
<proteinExistence type="predicted"/>
<comment type="caution">
    <text evidence="1">The sequence shown here is derived from an EMBL/GenBank/DDBJ whole genome shotgun (WGS) entry which is preliminary data.</text>
</comment>
<accession>V6HCP8</accession>
<reference evidence="1 2" key="1">
    <citation type="submission" date="2013-05" db="EMBL/GenBank/DDBJ databases">
        <authorList>
            <person name="Harkins D.M."/>
            <person name="Durkin A.S."/>
            <person name="Brinkac L.M."/>
            <person name="Haft D.H."/>
            <person name="Selengut J.D."/>
            <person name="Sanka R."/>
            <person name="DePew J."/>
            <person name="Purushe J."/>
            <person name="Hartskeerl R.A."/>
            <person name="Ahmed A."/>
            <person name="van der Linden H."/>
            <person name="Goris M.G.A."/>
            <person name="Vinetz J.M."/>
            <person name="Sutton G.G."/>
            <person name="Nierman W.C."/>
            <person name="Fouts D.E."/>
        </authorList>
    </citation>
    <scope>NUCLEOTIDE SEQUENCE [LARGE SCALE GENOMIC DNA]</scope>
    <source>
        <strain evidence="1 2">10</strain>
    </source>
</reference>